<dbReference type="SUPFAM" id="SSF52833">
    <property type="entry name" value="Thioredoxin-like"/>
    <property type="match status" value="1"/>
</dbReference>
<dbReference type="CDD" id="cd04371">
    <property type="entry name" value="DEP"/>
    <property type="match status" value="1"/>
</dbReference>
<dbReference type="PANTHER" id="PTHR46361">
    <property type="entry name" value="ELECTRON CARRIER/ PROTEIN DISULFIDE OXIDOREDUCTASE"/>
    <property type="match status" value="1"/>
</dbReference>
<feature type="compositionally biased region" description="Low complexity" evidence="1">
    <location>
        <begin position="278"/>
        <end position="287"/>
    </location>
</feature>
<proteinExistence type="predicted"/>
<dbReference type="PROSITE" id="PS50186">
    <property type="entry name" value="DEP"/>
    <property type="match status" value="1"/>
</dbReference>
<keyword evidence="4" id="KW-1185">Reference proteome</keyword>
<dbReference type="Pfam" id="PF00462">
    <property type="entry name" value="Glutaredoxin"/>
    <property type="match status" value="1"/>
</dbReference>
<evidence type="ECO:0000259" key="2">
    <source>
        <dbReference type="PROSITE" id="PS50186"/>
    </source>
</evidence>
<sequence>MEKEGPKESKEINPHAFEKLEENTFSINNEGQVKESKNNLEFTDDDDDEDVGGNNAFDLNIEQEEDISDKIYNSQNEDQYVESRKSESQNFVHYELDYDNKQVDVFPIQKVYNQDQKPKESEAQIIGHDNREEFDNEVDSLKKINEVIDIKSNVHHEEDASSSTRYETQFNVDNGTEYFGTEYIGFYNADEENKSIESTWNAETNNLMIVNDEIEYVGAQQNGFYKSKEQSRSIESTSNENNDVKFENIEIQLIVDGTKYFGAQHNEFHKSKKETESTESTSNENSNDVNLANEKAKVCRTATTVSNNHRNTSSTNVYDVNYSEEQPSMVEKAVALRNFVRQKSMVVVSSMLRHLSRKSEEKVVVASNFDDNVKDSESKKDICDNDAKENNDQKIDLVIKGPLEPLAIKGRVILYTKLGCPESREVRLFLNSKRLRYIEINIDVYTSRKKELEKRSGSNSVPKVFFNEILIGGLSELKALEESGELGDKIDYLISDTPSFQAPLPPFSGEDDPSCSGSIDELALIVCNMKKSIVVKDRFCKMRRFTNCFVGFEAVDFLSQDQYLERKEVSHALCLKHDLMAVEFGRKLARKLFFRHVLDEHVFEDSNHLYRFLDDDPIVASCQNILRGIITTRPKPIAEIASRLRFLCYAIFEAYASEDGRHVDYRSIHGSEEFARYLRIVEELQRVELWDLSREEKLSFFINLYNMMSIHAILVWGHPDGTLEKRKFFADFRYVIGGNTYTLLAIQNGILRGNQRPPYNLMKTFSAKDKRLKVSLPYPEPLIHFALVFGSRSGPALRCYSVGDIDQELVDAARSFLKSGGLSIDYSAKVAYASKILKWFSVDFGKNEVEVLKHVSNYLDPNESEVLLDLLATCELKIIYQPYDWGLNF</sequence>
<evidence type="ECO:0000313" key="3">
    <source>
        <dbReference type="EMBL" id="RYR48993.1"/>
    </source>
</evidence>
<feature type="compositionally biased region" description="Acidic residues" evidence="1">
    <location>
        <begin position="42"/>
        <end position="51"/>
    </location>
</feature>
<dbReference type="STRING" id="3818.A0A445CDQ2"/>
<name>A0A445CDQ2_ARAHY</name>
<dbReference type="InterPro" id="IPR002109">
    <property type="entry name" value="Glutaredoxin"/>
</dbReference>
<dbReference type="GO" id="GO:0035556">
    <property type="term" value="P:intracellular signal transduction"/>
    <property type="evidence" value="ECO:0007669"/>
    <property type="project" value="InterPro"/>
</dbReference>
<dbReference type="SUPFAM" id="SSF46785">
    <property type="entry name" value="Winged helix' DNA-binding domain"/>
    <property type="match status" value="1"/>
</dbReference>
<dbReference type="PANTHER" id="PTHR46361:SF3">
    <property type="entry name" value="ELECTRON CARRIER_ PROTEIN DISULFIDE OXIDOREDUCTASE"/>
    <property type="match status" value="1"/>
</dbReference>
<dbReference type="InterPro" id="IPR036390">
    <property type="entry name" value="WH_DNA-bd_sf"/>
</dbReference>
<comment type="caution">
    <text evidence="3">The sequence shown here is derived from an EMBL/GenBank/DDBJ whole genome shotgun (WGS) entry which is preliminary data.</text>
</comment>
<dbReference type="Proteomes" id="UP000289738">
    <property type="component" value="Chromosome A07"/>
</dbReference>
<dbReference type="InterPro" id="IPR006869">
    <property type="entry name" value="DUF547"/>
</dbReference>
<accession>A0A445CDQ2</accession>
<dbReference type="PROSITE" id="PS51354">
    <property type="entry name" value="GLUTAREDOXIN_2"/>
    <property type="match status" value="1"/>
</dbReference>
<dbReference type="EMBL" id="SDMP01000007">
    <property type="protein sequence ID" value="RYR48993.1"/>
    <property type="molecule type" value="Genomic_DNA"/>
</dbReference>
<dbReference type="Gene3D" id="3.40.30.10">
    <property type="entry name" value="Glutaredoxin"/>
    <property type="match status" value="1"/>
</dbReference>
<dbReference type="SMART" id="SM00049">
    <property type="entry name" value="DEP"/>
    <property type="match status" value="1"/>
</dbReference>
<feature type="region of interest" description="Disordered" evidence="1">
    <location>
        <begin position="269"/>
        <end position="293"/>
    </location>
</feature>
<organism evidence="3 4">
    <name type="scientific">Arachis hypogaea</name>
    <name type="common">Peanut</name>
    <dbReference type="NCBI Taxonomy" id="3818"/>
    <lineage>
        <taxon>Eukaryota</taxon>
        <taxon>Viridiplantae</taxon>
        <taxon>Streptophyta</taxon>
        <taxon>Embryophyta</taxon>
        <taxon>Tracheophyta</taxon>
        <taxon>Spermatophyta</taxon>
        <taxon>Magnoliopsida</taxon>
        <taxon>eudicotyledons</taxon>
        <taxon>Gunneridae</taxon>
        <taxon>Pentapetalae</taxon>
        <taxon>rosids</taxon>
        <taxon>fabids</taxon>
        <taxon>Fabales</taxon>
        <taxon>Fabaceae</taxon>
        <taxon>Papilionoideae</taxon>
        <taxon>50 kb inversion clade</taxon>
        <taxon>dalbergioids sensu lato</taxon>
        <taxon>Dalbergieae</taxon>
        <taxon>Pterocarpus clade</taxon>
        <taxon>Arachis</taxon>
    </lineage>
</organism>
<dbReference type="Pfam" id="PF00610">
    <property type="entry name" value="DEP"/>
    <property type="match status" value="1"/>
</dbReference>
<reference evidence="3 4" key="1">
    <citation type="submission" date="2019-01" db="EMBL/GenBank/DDBJ databases">
        <title>Sequencing of cultivated peanut Arachis hypogaea provides insights into genome evolution and oil improvement.</title>
        <authorList>
            <person name="Chen X."/>
        </authorList>
    </citation>
    <scope>NUCLEOTIDE SEQUENCE [LARGE SCALE GENOMIC DNA]</scope>
    <source>
        <strain evidence="4">cv. Fuhuasheng</strain>
        <tissue evidence="3">Leaves</tissue>
    </source>
</reference>
<evidence type="ECO:0000256" key="1">
    <source>
        <dbReference type="SAM" id="MobiDB-lite"/>
    </source>
</evidence>
<protein>
    <recommendedName>
        <fullName evidence="2">DEP domain-containing protein</fullName>
    </recommendedName>
</protein>
<feature type="domain" description="DEP" evidence="2">
    <location>
        <begin position="529"/>
        <end position="614"/>
    </location>
</feature>
<dbReference type="AlphaFoldDB" id="A0A445CDQ2"/>
<dbReference type="Gene3D" id="1.10.10.10">
    <property type="entry name" value="Winged helix-like DNA-binding domain superfamily/Winged helix DNA-binding domain"/>
    <property type="match status" value="1"/>
</dbReference>
<dbReference type="InterPro" id="IPR036388">
    <property type="entry name" value="WH-like_DNA-bd_sf"/>
</dbReference>
<dbReference type="InterPro" id="IPR036249">
    <property type="entry name" value="Thioredoxin-like_sf"/>
</dbReference>
<feature type="region of interest" description="Disordered" evidence="1">
    <location>
        <begin position="24"/>
        <end position="56"/>
    </location>
</feature>
<evidence type="ECO:0000313" key="4">
    <source>
        <dbReference type="Proteomes" id="UP000289738"/>
    </source>
</evidence>
<dbReference type="Pfam" id="PF04784">
    <property type="entry name" value="DUF547"/>
    <property type="match status" value="1"/>
</dbReference>
<gene>
    <name evidence="3" type="ORF">Ahy_A07g035234</name>
</gene>
<dbReference type="InterPro" id="IPR000591">
    <property type="entry name" value="DEP_dom"/>
</dbReference>